<reference evidence="3" key="1">
    <citation type="journal article" date="2014" name="Front. Microbiol.">
        <title>High frequency of phylogenetically diverse reductive dehalogenase-homologous genes in deep subseafloor sedimentary metagenomes.</title>
        <authorList>
            <person name="Kawai M."/>
            <person name="Futagami T."/>
            <person name="Toyoda A."/>
            <person name="Takaki Y."/>
            <person name="Nishi S."/>
            <person name="Hori S."/>
            <person name="Arai W."/>
            <person name="Tsubouchi T."/>
            <person name="Morono Y."/>
            <person name="Uchiyama I."/>
            <person name="Ito T."/>
            <person name="Fujiyama A."/>
            <person name="Inagaki F."/>
            <person name="Takami H."/>
        </authorList>
    </citation>
    <scope>NUCLEOTIDE SEQUENCE</scope>
    <source>
        <strain evidence="3">Expedition CK06-06</strain>
    </source>
</reference>
<dbReference type="InterPro" id="IPR050624">
    <property type="entry name" value="HTH-type_Tx_Regulator"/>
</dbReference>
<dbReference type="PANTHER" id="PTHR43479:SF11">
    <property type="entry name" value="ACREF_ENVCD OPERON REPRESSOR-RELATED"/>
    <property type="match status" value="1"/>
</dbReference>
<evidence type="ECO:0000256" key="1">
    <source>
        <dbReference type="ARBA" id="ARBA00023125"/>
    </source>
</evidence>
<dbReference type="Gene3D" id="1.10.357.10">
    <property type="entry name" value="Tetracycline Repressor, domain 2"/>
    <property type="match status" value="1"/>
</dbReference>
<dbReference type="InterPro" id="IPR023772">
    <property type="entry name" value="DNA-bd_HTH_TetR-type_CS"/>
</dbReference>
<evidence type="ECO:0000313" key="3">
    <source>
        <dbReference type="EMBL" id="GAF72619.1"/>
    </source>
</evidence>
<dbReference type="GO" id="GO:0003677">
    <property type="term" value="F:DNA binding"/>
    <property type="evidence" value="ECO:0007669"/>
    <property type="project" value="UniProtKB-KW"/>
</dbReference>
<evidence type="ECO:0000259" key="2">
    <source>
        <dbReference type="PROSITE" id="PS50977"/>
    </source>
</evidence>
<proteinExistence type="predicted"/>
<keyword evidence="1" id="KW-0238">DNA-binding</keyword>
<dbReference type="PROSITE" id="PS01081">
    <property type="entry name" value="HTH_TETR_1"/>
    <property type="match status" value="1"/>
</dbReference>
<dbReference type="InterPro" id="IPR001647">
    <property type="entry name" value="HTH_TetR"/>
</dbReference>
<sequence length="224" mass="26483">MPKQTFFNLPKEKRNKIIDISLLEFAQHSYRAASVSRIVEKAGIAKGSMYQYFKNKKGLYLYLIDFVTNRKLSYLDRHLDSSIEDFYMQYKQMIFLAVKYDLENLCKTLFFHNVLHNRSDKEMREIAMNTKEKKRDFLKKYIITARGRGQIRKDVDVDLIACIINQISSNLDIYMGIKFNFNYIKLVEKGILKLPISDKELESMLDELIEIFKDGFEPKNKTKA</sequence>
<dbReference type="SUPFAM" id="SSF48498">
    <property type="entry name" value="Tetracyclin repressor-like, C-terminal domain"/>
    <property type="match status" value="1"/>
</dbReference>
<dbReference type="PANTHER" id="PTHR43479">
    <property type="entry name" value="ACREF/ENVCD OPERON REPRESSOR-RELATED"/>
    <property type="match status" value="1"/>
</dbReference>
<organism evidence="3">
    <name type="scientific">marine sediment metagenome</name>
    <dbReference type="NCBI Taxonomy" id="412755"/>
    <lineage>
        <taxon>unclassified sequences</taxon>
        <taxon>metagenomes</taxon>
        <taxon>ecological metagenomes</taxon>
    </lineage>
</organism>
<gene>
    <name evidence="3" type="ORF">S01H1_07941</name>
</gene>
<dbReference type="AlphaFoldDB" id="X0RUW1"/>
<accession>X0RUW1</accession>
<protein>
    <recommendedName>
        <fullName evidence="2">HTH tetR-type domain-containing protein</fullName>
    </recommendedName>
</protein>
<name>X0RUW1_9ZZZZ</name>
<dbReference type="SUPFAM" id="SSF46689">
    <property type="entry name" value="Homeodomain-like"/>
    <property type="match status" value="1"/>
</dbReference>
<dbReference type="EMBL" id="BARS01004074">
    <property type="protein sequence ID" value="GAF72619.1"/>
    <property type="molecule type" value="Genomic_DNA"/>
</dbReference>
<dbReference type="InterPro" id="IPR009057">
    <property type="entry name" value="Homeodomain-like_sf"/>
</dbReference>
<feature type="domain" description="HTH tetR-type" evidence="2">
    <location>
        <begin position="11"/>
        <end position="71"/>
    </location>
</feature>
<dbReference type="Pfam" id="PF00440">
    <property type="entry name" value="TetR_N"/>
    <property type="match status" value="1"/>
</dbReference>
<dbReference type="InterPro" id="IPR036271">
    <property type="entry name" value="Tet_transcr_reg_TetR-rel_C_sf"/>
</dbReference>
<comment type="caution">
    <text evidence="3">The sequence shown here is derived from an EMBL/GenBank/DDBJ whole genome shotgun (WGS) entry which is preliminary data.</text>
</comment>
<dbReference type="PROSITE" id="PS50977">
    <property type="entry name" value="HTH_TETR_2"/>
    <property type="match status" value="1"/>
</dbReference>
<dbReference type="PRINTS" id="PR00455">
    <property type="entry name" value="HTHTETR"/>
</dbReference>